<accession>A0ACC6L3N9</accession>
<proteinExistence type="predicted"/>
<dbReference type="Proteomes" id="UP001246858">
    <property type="component" value="Unassembled WGS sequence"/>
</dbReference>
<reference evidence="1" key="1">
    <citation type="submission" date="2023-07" db="EMBL/GenBank/DDBJ databases">
        <title>Sorghum-associated microbial communities from plants grown in Nebraska, USA.</title>
        <authorList>
            <person name="Schachtman D."/>
        </authorList>
    </citation>
    <scope>NUCLEOTIDE SEQUENCE</scope>
    <source>
        <strain evidence="1">2697</strain>
    </source>
</reference>
<protein>
    <submittedName>
        <fullName evidence="1">Glycosyltransferase involved in cell wall biosynthesis</fullName>
    </submittedName>
</protein>
<organism evidence="1 2">
    <name type="scientific">Pedobacter africanus</name>
    <dbReference type="NCBI Taxonomy" id="151894"/>
    <lineage>
        <taxon>Bacteria</taxon>
        <taxon>Pseudomonadati</taxon>
        <taxon>Bacteroidota</taxon>
        <taxon>Sphingobacteriia</taxon>
        <taxon>Sphingobacteriales</taxon>
        <taxon>Sphingobacteriaceae</taxon>
        <taxon>Pedobacter</taxon>
    </lineage>
</organism>
<gene>
    <name evidence="1" type="ORF">J2X78_004561</name>
</gene>
<name>A0ACC6L3N9_9SPHI</name>
<dbReference type="EMBL" id="JAVDTF010000005">
    <property type="protein sequence ID" value="MDR6785969.1"/>
    <property type="molecule type" value="Genomic_DNA"/>
</dbReference>
<keyword evidence="2" id="KW-1185">Reference proteome</keyword>
<evidence type="ECO:0000313" key="1">
    <source>
        <dbReference type="EMBL" id="MDR6785969.1"/>
    </source>
</evidence>
<evidence type="ECO:0000313" key="2">
    <source>
        <dbReference type="Proteomes" id="UP001246858"/>
    </source>
</evidence>
<comment type="caution">
    <text evidence="1">The sequence shown here is derived from an EMBL/GenBank/DDBJ whole genome shotgun (WGS) entry which is preliminary data.</text>
</comment>
<sequence length="357" mass="40816">MFDLQNYGGISRYFANLILAIQQRGQFQAELPIVRSTNYYLRDFPQLFNNYLGKKLLKKGYNRIKWNKKLAIAKIRQNKYDIFHATYYDPYFLPSLKKPLVITVHDMIYENFPHQFRDAAEVIARKHKLIKAADLIIAISQYTKKEILKYYPLVEDKIHVIYHGLPESNIVPANEHFPENFLLYVGDRYAPYKNFKCFIEGVTPIIKTRKNLFLICAGGGSFNEAELRFLQSQGLSEKVIQLNATDAVIMQLYQKALLFVYPSLEEGFGLPLLEAFKNGCAVACSGTSCLPEVAGDAAVYFDPLDIGSITKTLSNLLDNEDLRKLLIANGYKRNDLFAFDACVTQTIACYNHLLRSA</sequence>